<evidence type="ECO:0000256" key="1">
    <source>
        <dbReference type="SAM" id="MobiDB-lite"/>
    </source>
</evidence>
<dbReference type="Proteomes" id="UP000013280">
    <property type="component" value="Unassembled WGS sequence"/>
</dbReference>
<dbReference type="AlphaFoldDB" id="R0EEA3"/>
<dbReference type="RefSeq" id="WP_004626094.1">
    <property type="nucleotide sequence ID" value="NZ_APMQ01000001.1"/>
</dbReference>
<evidence type="ECO:0000313" key="4">
    <source>
        <dbReference type="Proteomes" id="UP000013280"/>
    </source>
</evidence>
<comment type="caution">
    <text evidence="3">The sequence shown here is derived from an EMBL/GenBank/DDBJ whole genome shotgun (WGS) entry which is preliminary data.</text>
</comment>
<feature type="region of interest" description="Disordered" evidence="1">
    <location>
        <begin position="133"/>
        <end position="153"/>
    </location>
</feature>
<protein>
    <recommendedName>
        <fullName evidence="5">Lipoprotein</fullName>
    </recommendedName>
</protein>
<feature type="signal peptide" evidence="2">
    <location>
        <begin position="1"/>
        <end position="18"/>
    </location>
</feature>
<feature type="chain" id="PRO_5004349026" description="Lipoprotein" evidence="2">
    <location>
        <begin position="19"/>
        <end position="153"/>
    </location>
</feature>
<reference evidence="3 4" key="1">
    <citation type="journal article" date="2013" name="Genome Announc.">
        <title>Draft Genome Sequence for Ralstonia sp. Strain OR214, a Bacterium with Potential for Bioremediation.</title>
        <authorList>
            <person name="Utturkar S.M."/>
            <person name="Bollmann A."/>
            <person name="Brzoska R.M."/>
            <person name="Klingeman D.M."/>
            <person name="Epstein S.E."/>
            <person name="Palumbo A.V."/>
            <person name="Brown S.D."/>
        </authorList>
    </citation>
    <scope>NUCLEOTIDE SEQUENCE [LARGE SCALE GENOMIC DNA]</scope>
    <source>
        <strain evidence="3 4">OR214</strain>
    </source>
</reference>
<dbReference type="EMBL" id="APMQ01000001">
    <property type="protein sequence ID" value="ENZ79647.1"/>
    <property type="molecule type" value="Genomic_DNA"/>
</dbReference>
<organism evidence="3 4">
    <name type="scientific">Ralstonia pickettii OR214</name>
    <dbReference type="NCBI Taxonomy" id="1264675"/>
    <lineage>
        <taxon>Bacteria</taxon>
        <taxon>Pseudomonadati</taxon>
        <taxon>Pseudomonadota</taxon>
        <taxon>Betaproteobacteria</taxon>
        <taxon>Burkholderiales</taxon>
        <taxon>Burkholderiaceae</taxon>
        <taxon>Ralstonia</taxon>
    </lineage>
</organism>
<evidence type="ECO:0000313" key="3">
    <source>
        <dbReference type="EMBL" id="ENZ79647.1"/>
    </source>
</evidence>
<proteinExistence type="predicted"/>
<evidence type="ECO:0008006" key="5">
    <source>
        <dbReference type="Google" id="ProtNLM"/>
    </source>
</evidence>
<dbReference type="PROSITE" id="PS51257">
    <property type="entry name" value="PROKAR_LIPOPROTEIN"/>
    <property type="match status" value="1"/>
</dbReference>
<evidence type="ECO:0000256" key="2">
    <source>
        <dbReference type="SAM" id="SignalP"/>
    </source>
</evidence>
<sequence precursor="true">MKKIMLLAAGIAASIVLAACASAPQLTFQQQVSIACGAAQGEITILKADNVFTGGAASTLANDVEPAIAKVCSAGSTVTDANLQSIVNATLPLIKSLVAASSLPQDKKNAASAAIDTGVLAFNIAINLAPSGGTASTPPAADTAAPDSGVAAK</sequence>
<dbReference type="PATRIC" id="fig|1264675.3.peg.61"/>
<gene>
    <name evidence="3" type="ORF">OR214_00064</name>
</gene>
<keyword evidence="2" id="KW-0732">Signal</keyword>
<name>R0EEA3_RALPI</name>
<accession>R0EEA3</accession>